<dbReference type="EMBL" id="CP113797">
    <property type="protein sequence ID" value="WAL59691.1"/>
    <property type="molecule type" value="Genomic_DNA"/>
</dbReference>
<accession>A0A9E8ZBB5</accession>
<gene>
    <name evidence="1" type="ORF">OXH18_21345</name>
</gene>
<protein>
    <submittedName>
        <fullName evidence="1">Uncharacterized protein</fullName>
    </submittedName>
</protein>
<dbReference type="RefSeq" id="WP_268609485.1">
    <property type="nucleotide sequence ID" value="NZ_CP113797.1"/>
</dbReference>
<reference evidence="1" key="1">
    <citation type="submission" date="2022-12" db="EMBL/GenBank/DDBJ databases">
        <title>Polyphasic identification of a Novel Hot-Spring Cyanobacterium Ocullathermofonsia sinensis gen nov. sp. nov. and Genomic Insights on its Adaptations to the Thermal Habitat.</title>
        <authorList>
            <person name="Daroch M."/>
            <person name="Tang J."/>
            <person name="Jiang Y."/>
        </authorList>
    </citation>
    <scope>NUCLEOTIDE SEQUENCE</scope>
    <source>
        <strain evidence="1">PKUAC-SCTA174</strain>
    </source>
</reference>
<keyword evidence="2" id="KW-1185">Reference proteome</keyword>
<dbReference type="AlphaFoldDB" id="A0A9E8ZBB5"/>
<proteinExistence type="predicted"/>
<name>A0A9E8ZBB5_9CYAN</name>
<dbReference type="KEGG" id="tsin:OXH18_21345"/>
<organism evidence="1 2">
    <name type="scientific">Thermocoleostomius sinensis A174</name>
    <dbReference type="NCBI Taxonomy" id="2016057"/>
    <lineage>
        <taxon>Bacteria</taxon>
        <taxon>Bacillati</taxon>
        <taxon>Cyanobacteriota</taxon>
        <taxon>Cyanophyceae</taxon>
        <taxon>Oculatellales</taxon>
        <taxon>Oculatellaceae</taxon>
        <taxon>Thermocoleostomius</taxon>
    </lineage>
</organism>
<dbReference type="Proteomes" id="UP001163152">
    <property type="component" value="Chromosome"/>
</dbReference>
<sequence length="106" mass="12411">MPLKTKPARTRQQWRSYLALEFQQQSPTQQSSIGQKIAAVLSRIQHSLPTFSFFQSEPEIQERVDTQGNVQWHVYDPNSDCVLDFNSQSELLSWLEERHHSSPHLF</sequence>
<evidence type="ECO:0000313" key="1">
    <source>
        <dbReference type="EMBL" id="WAL59691.1"/>
    </source>
</evidence>
<evidence type="ECO:0000313" key="2">
    <source>
        <dbReference type="Proteomes" id="UP001163152"/>
    </source>
</evidence>